<evidence type="ECO:0000256" key="13">
    <source>
        <dbReference type="ARBA" id="ARBA00064192"/>
    </source>
</evidence>
<proteinExistence type="inferred from homology"/>
<evidence type="ECO:0000256" key="11">
    <source>
        <dbReference type="ARBA" id="ARBA00050225"/>
    </source>
</evidence>
<dbReference type="InterPro" id="IPR001330">
    <property type="entry name" value="Prenyltrans"/>
</dbReference>
<evidence type="ECO:0000313" key="17">
    <source>
        <dbReference type="Proteomes" id="UP000494165"/>
    </source>
</evidence>
<dbReference type="Gene3D" id="1.50.10.20">
    <property type="match status" value="1"/>
</dbReference>
<dbReference type="FunFam" id="1.50.10.20:FF:000007">
    <property type="entry name" value="Protein farnesyltransferase subunit beta"/>
    <property type="match status" value="1"/>
</dbReference>
<comment type="similarity">
    <text evidence="1 14">Belongs to the protein prenyltransferase subunit beta family.</text>
</comment>
<name>A0A8S1CMI6_9INSE</name>
<dbReference type="EMBL" id="CADEPI010000077">
    <property type="protein sequence ID" value="CAB3372823.1"/>
    <property type="molecule type" value="Genomic_DNA"/>
</dbReference>
<dbReference type="InterPro" id="IPR045089">
    <property type="entry name" value="PGGT1B-like"/>
</dbReference>
<keyword evidence="9 14" id="KW-0862">Zinc</keyword>
<dbReference type="CDD" id="cd02893">
    <property type="entry name" value="FTase"/>
    <property type="match status" value="1"/>
</dbReference>
<evidence type="ECO:0000256" key="1">
    <source>
        <dbReference type="ARBA" id="ARBA00010497"/>
    </source>
</evidence>
<accession>A0A8S1CMI6</accession>
<evidence type="ECO:0000256" key="3">
    <source>
        <dbReference type="ARBA" id="ARBA00015798"/>
    </source>
</evidence>
<evidence type="ECO:0000313" key="16">
    <source>
        <dbReference type="EMBL" id="CAB3372823.1"/>
    </source>
</evidence>
<gene>
    <name evidence="16" type="ORF">CLODIP_2_CD01900</name>
</gene>
<dbReference type="AlphaFoldDB" id="A0A8S1CMI6"/>
<reference evidence="16 17" key="1">
    <citation type="submission" date="2020-04" db="EMBL/GenBank/DDBJ databases">
        <authorList>
            <person name="Alioto T."/>
            <person name="Alioto T."/>
            <person name="Gomez Garrido J."/>
        </authorList>
    </citation>
    <scope>NUCLEOTIDE SEQUENCE [LARGE SCALE GENOMIC DNA]</scope>
</reference>
<evidence type="ECO:0000256" key="2">
    <source>
        <dbReference type="ARBA" id="ARBA00012702"/>
    </source>
</evidence>
<dbReference type="GO" id="GO:0008270">
    <property type="term" value="F:zinc ion binding"/>
    <property type="evidence" value="ECO:0007669"/>
    <property type="project" value="UniProtKB-UniRule"/>
</dbReference>
<evidence type="ECO:0000259" key="15">
    <source>
        <dbReference type="Pfam" id="PF00432"/>
    </source>
</evidence>
<comment type="caution">
    <text evidence="16">The sequence shown here is derived from an EMBL/GenBank/DDBJ whole genome shotgun (WGS) entry which is preliminary data.</text>
</comment>
<evidence type="ECO:0000256" key="6">
    <source>
        <dbReference type="ARBA" id="ARBA00022679"/>
    </source>
</evidence>
<keyword evidence="10" id="KW-0443">Lipid metabolism</keyword>
<evidence type="ECO:0000256" key="12">
    <source>
        <dbReference type="ARBA" id="ARBA00055850"/>
    </source>
</evidence>
<keyword evidence="4" id="KW-0597">Phosphoprotein</keyword>
<comment type="cofactor">
    <cofactor evidence="14">
        <name>Zn(2+)</name>
        <dbReference type="ChEBI" id="CHEBI:29105"/>
    </cofactor>
    <text evidence="14">Binds 1 zinc ion per subunit.</text>
</comment>
<comment type="function">
    <text evidence="14">Catalyzes the transfer of a farnesyl moiety from farnesyl diphosphate to a cysteine at the fourth position from the C-terminus of several proteins. The beta subunit is responsible for peptide-binding.</text>
</comment>
<comment type="subunit">
    <text evidence="13">Heterodimer of FNTA and FNTB.</text>
</comment>
<dbReference type="EC" id="2.5.1.58" evidence="2 14"/>
<dbReference type="GO" id="GO:0097354">
    <property type="term" value="P:prenylation"/>
    <property type="evidence" value="ECO:0007669"/>
    <property type="project" value="UniProtKB-UniRule"/>
</dbReference>
<keyword evidence="8" id="KW-0677">Repeat</keyword>
<dbReference type="InterPro" id="IPR008930">
    <property type="entry name" value="Terpenoid_cyclase/PrenylTrfase"/>
</dbReference>
<comment type="catalytic activity">
    <reaction evidence="11">
        <text>L-cysteinyl-[protein] + (2E,6E)-farnesyl diphosphate = S-(2E,6E)-farnesyl-L-cysteinyl-[protein] + diphosphate</text>
        <dbReference type="Rhea" id="RHEA:13345"/>
        <dbReference type="Rhea" id="RHEA-COMP:10131"/>
        <dbReference type="Rhea" id="RHEA-COMP:11535"/>
        <dbReference type="ChEBI" id="CHEBI:29950"/>
        <dbReference type="ChEBI" id="CHEBI:33019"/>
        <dbReference type="ChEBI" id="CHEBI:86019"/>
        <dbReference type="ChEBI" id="CHEBI:175763"/>
        <dbReference type="EC" id="2.5.1.58"/>
    </reaction>
</comment>
<evidence type="ECO:0000256" key="4">
    <source>
        <dbReference type="ARBA" id="ARBA00022553"/>
    </source>
</evidence>
<evidence type="ECO:0000256" key="14">
    <source>
        <dbReference type="RuleBase" id="RU365056"/>
    </source>
</evidence>
<dbReference type="Proteomes" id="UP000494165">
    <property type="component" value="Unassembled WGS sequence"/>
</dbReference>
<evidence type="ECO:0000256" key="8">
    <source>
        <dbReference type="ARBA" id="ARBA00022737"/>
    </source>
</evidence>
<dbReference type="Pfam" id="PF00432">
    <property type="entry name" value="Prenyltrans"/>
    <property type="match status" value="1"/>
</dbReference>
<keyword evidence="5 14" id="KW-0637">Prenyltransferase</keyword>
<feature type="domain" description="Prenyltransferase alpha-alpha toroid" evidence="15">
    <location>
        <begin position="55"/>
        <end position="382"/>
    </location>
</feature>
<comment type="function">
    <text evidence="12">Essential subunit of the farnesyltransferase complex. Catalyzes the transfer of a farnesyl moiety from farnesyl diphosphate to a cysteine at the fourth position from the C-terminus of several proteins having the C-terminal sequence Cys-aliphatic-aliphatic-X.</text>
</comment>
<dbReference type="GO" id="GO:0006629">
    <property type="term" value="P:lipid metabolic process"/>
    <property type="evidence" value="ECO:0007669"/>
    <property type="project" value="UniProtKB-KW"/>
</dbReference>
<keyword evidence="6 14" id="KW-0808">Transferase</keyword>
<keyword evidence="17" id="KW-1185">Reference proteome</keyword>
<organism evidence="16 17">
    <name type="scientific">Cloeon dipterum</name>
    <dbReference type="NCBI Taxonomy" id="197152"/>
    <lineage>
        <taxon>Eukaryota</taxon>
        <taxon>Metazoa</taxon>
        <taxon>Ecdysozoa</taxon>
        <taxon>Arthropoda</taxon>
        <taxon>Hexapoda</taxon>
        <taxon>Insecta</taxon>
        <taxon>Pterygota</taxon>
        <taxon>Palaeoptera</taxon>
        <taxon>Ephemeroptera</taxon>
        <taxon>Pisciforma</taxon>
        <taxon>Baetidae</taxon>
        <taxon>Cloeon</taxon>
    </lineage>
</organism>
<dbReference type="GO" id="GO:0005965">
    <property type="term" value="C:protein farnesyltransferase complex"/>
    <property type="evidence" value="ECO:0007669"/>
    <property type="project" value="UniProtKB-UniRule"/>
</dbReference>
<evidence type="ECO:0000256" key="7">
    <source>
        <dbReference type="ARBA" id="ARBA00022723"/>
    </source>
</evidence>
<dbReference type="OrthoDB" id="10261146at2759"/>
<dbReference type="SUPFAM" id="SSF48239">
    <property type="entry name" value="Terpenoid cyclases/Protein prenyltransferases"/>
    <property type="match status" value="1"/>
</dbReference>
<dbReference type="PANTHER" id="PTHR11774:SF6">
    <property type="entry name" value="PROTEIN FARNESYLTRANSFERASE SUBUNIT BETA"/>
    <property type="match status" value="1"/>
</dbReference>
<sequence length="406" mass="44786">MANGRDLKLIKDFRFDEENVSTVTSIEQINVEDNCEELLYQTGLASEIEPDLPVLNRKQHLEFLNSSLKYLPKGYEVLDSSQPWLCYWILHSLNLLENPPNAEVSSALVARLARCQTESGGFGGGPGQSAHLAPTYAAVNALCTLGTVEAMALIDREKLQKFLYSLKNADSSFSMHHGSEADIRGVYCALSIARLTNIYTEELFSGSAEWIVRCQTYEGGFAGVPGMEAHGGYAFCGLAALFLMGQEDLIDFPAFLRWAVSRQMKLEGGFQGRTNKLVDGCYSFWQGGAFPLINLILKTKEGMPMPSSLLFNQEALQEYLLICCQHPRGGIIDKPGKSQDLYHTCYGLSGISVAQFGFDPNHPTVIGPPENKLVPCHPLYNITSESAEKATIYFQSLPCPCPSRLI</sequence>
<dbReference type="GO" id="GO:0004660">
    <property type="term" value="F:protein farnesyltransferase activity"/>
    <property type="evidence" value="ECO:0007669"/>
    <property type="project" value="UniProtKB-UniRule"/>
</dbReference>
<protein>
    <recommendedName>
        <fullName evidence="3 14">Protein farnesyltransferase subunit beta</fullName>
        <shortName evidence="14">FTase-beta</shortName>
        <ecNumber evidence="2 14">2.5.1.58</ecNumber>
    </recommendedName>
</protein>
<evidence type="ECO:0000256" key="5">
    <source>
        <dbReference type="ARBA" id="ARBA00022602"/>
    </source>
</evidence>
<evidence type="ECO:0000256" key="10">
    <source>
        <dbReference type="ARBA" id="ARBA00023098"/>
    </source>
</evidence>
<keyword evidence="7 14" id="KW-0479">Metal-binding</keyword>
<evidence type="ECO:0000256" key="9">
    <source>
        <dbReference type="ARBA" id="ARBA00022833"/>
    </source>
</evidence>
<dbReference type="InterPro" id="IPR026872">
    <property type="entry name" value="FTB"/>
</dbReference>
<comment type="subunit">
    <text evidence="14">Heterodimer of an alpha and a beta subunit.</text>
</comment>
<dbReference type="PANTHER" id="PTHR11774">
    <property type="entry name" value="GERANYLGERANYL TRANSFERASE TYPE BETA SUBUNIT"/>
    <property type="match status" value="1"/>
</dbReference>